<reference evidence="6 7" key="1">
    <citation type="submission" date="2017-08" db="EMBL/GenBank/DDBJ databases">
        <title>The complete genome sequence of Maribacter sp. B1, isolated from deep-sea sediment.</title>
        <authorList>
            <person name="Wu Y.-H."/>
            <person name="Cheng H."/>
            <person name="Xu X.-W."/>
        </authorList>
    </citation>
    <scope>NUCLEOTIDE SEQUENCE [LARGE SCALE GENOMIC DNA]</scope>
    <source>
        <strain evidence="6 7">B1</strain>
    </source>
</reference>
<keyword evidence="3 5" id="KW-1133">Transmembrane helix</keyword>
<dbReference type="GO" id="GO:0012505">
    <property type="term" value="C:endomembrane system"/>
    <property type="evidence" value="ECO:0007669"/>
    <property type="project" value="UniProtKB-SubCell"/>
</dbReference>
<feature type="transmembrane region" description="Helical" evidence="5">
    <location>
        <begin position="88"/>
        <end position="116"/>
    </location>
</feature>
<dbReference type="InterPro" id="IPR007318">
    <property type="entry name" value="Phopholipid_MeTrfase"/>
</dbReference>
<accession>A0A223V947</accession>
<keyword evidence="4 5" id="KW-0472">Membrane</keyword>
<dbReference type="GO" id="GO:0008168">
    <property type="term" value="F:methyltransferase activity"/>
    <property type="evidence" value="ECO:0007669"/>
    <property type="project" value="UniProtKB-KW"/>
</dbReference>
<evidence type="ECO:0000256" key="4">
    <source>
        <dbReference type="ARBA" id="ARBA00023136"/>
    </source>
</evidence>
<dbReference type="RefSeq" id="WP_094998509.1">
    <property type="nucleotide sequence ID" value="NZ_BMJL01000005.1"/>
</dbReference>
<dbReference type="Pfam" id="PF04191">
    <property type="entry name" value="PEMT"/>
    <property type="match status" value="1"/>
</dbReference>
<dbReference type="GO" id="GO:0032259">
    <property type="term" value="P:methylation"/>
    <property type="evidence" value="ECO:0007669"/>
    <property type="project" value="UniProtKB-KW"/>
</dbReference>
<evidence type="ECO:0000313" key="7">
    <source>
        <dbReference type="Proteomes" id="UP000215244"/>
    </source>
</evidence>
<name>A0A223V947_9FLAO</name>
<dbReference type="PANTHER" id="PTHR12714">
    <property type="entry name" value="PROTEIN-S ISOPRENYLCYSTEINE O-METHYLTRANSFERASE"/>
    <property type="match status" value="1"/>
</dbReference>
<keyword evidence="6" id="KW-0808">Transferase</keyword>
<organism evidence="6 7">
    <name type="scientific">Maribacter cobaltidurans</name>
    <dbReference type="NCBI Taxonomy" id="1178778"/>
    <lineage>
        <taxon>Bacteria</taxon>
        <taxon>Pseudomonadati</taxon>
        <taxon>Bacteroidota</taxon>
        <taxon>Flavobacteriia</taxon>
        <taxon>Flavobacteriales</taxon>
        <taxon>Flavobacteriaceae</taxon>
        <taxon>Maribacter</taxon>
    </lineage>
</organism>
<feature type="transmembrane region" description="Helical" evidence="5">
    <location>
        <begin position="6"/>
        <end position="25"/>
    </location>
</feature>
<dbReference type="KEGG" id="marb:CJ263_17820"/>
<sequence length="150" mass="17137">MELKLPPVLIFFFFALIMYLVGEFLPVGFFDFFGRFLLAEILMGLAGLIGLVSLIQFFRSKTSVDPIKPQKASRLVTSGLYNYSRNPMYLALLMILLGFGLFLGNAFNTLVAAGFVGYMNRFQIIPEEKILLDKFGKDYKAYITATRRWF</sequence>
<evidence type="ECO:0000256" key="3">
    <source>
        <dbReference type="ARBA" id="ARBA00022989"/>
    </source>
</evidence>
<feature type="transmembrane region" description="Helical" evidence="5">
    <location>
        <begin position="37"/>
        <end position="58"/>
    </location>
</feature>
<evidence type="ECO:0000256" key="5">
    <source>
        <dbReference type="SAM" id="Phobius"/>
    </source>
</evidence>
<dbReference type="PANTHER" id="PTHR12714:SF24">
    <property type="entry name" value="SLR1182 PROTEIN"/>
    <property type="match status" value="1"/>
</dbReference>
<evidence type="ECO:0000313" key="6">
    <source>
        <dbReference type="EMBL" id="ASV31923.1"/>
    </source>
</evidence>
<dbReference type="Proteomes" id="UP000215244">
    <property type="component" value="Chromosome"/>
</dbReference>
<dbReference type="Gene3D" id="1.20.120.1630">
    <property type="match status" value="1"/>
</dbReference>
<evidence type="ECO:0000256" key="2">
    <source>
        <dbReference type="ARBA" id="ARBA00022692"/>
    </source>
</evidence>
<evidence type="ECO:0000256" key="1">
    <source>
        <dbReference type="ARBA" id="ARBA00004127"/>
    </source>
</evidence>
<gene>
    <name evidence="6" type="ORF">CJ263_17820</name>
</gene>
<keyword evidence="6" id="KW-0489">Methyltransferase</keyword>
<dbReference type="EMBL" id="CP022957">
    <property type="protein sequence ID" value="ASV31923.1"/>
    <property type="molecule type" value="Genomic_DNA"/>
</dbReference>
<keyword evidence="2 5" id="KW-0812">Transmembrane</keyword>
<dbReference type="AlphaFoldDB" id="A0A223V947"/>
<comment type="subcellular location">
    <subcellularLocation>
        <location evidence="1">Endomembrane system</location>
        <topology evidence="1">Multi-pass membrane protein</topology>
    </subcellularLocation>
</comment>
<dbReference type="OrthoDB" id="9809773at2"/>
<proteinExistence type="predicted"/>
<protein>
    <submittedName>
        <fullName evidence="6">Protein-S-isoprenylcysteine methyltransferase</fullName>
    </submittedName>
</protein>
<keyword evidence="7" id="KW-1185">Reference proteome</keyword>